<dbReference type="InterPro" id="IPR013785">
    <property type="entry name" value="Aldolase_TIM"/>
</dbReference>
<evidence type="ECO:0000256" key="6">
    <source>
        <dbReference type="ARBA" id="ARBA00023002"/>
    </source>
</evidence>
<evidence type="ECO:0000256" key="1">
    <source>
        <dbReference type="ARBA" id="ARBA00001966"/>
    </source>
</evidence>
<keyword evidence="7" id="KW-0408">Iron</keyword>
<protein>
    <submittedName>
        <fullName evidence="11">YjjW family glycine radical enzyme activase</fullName>
    </submittedName>
</protein>
<dbReference type="GO" id="GO:0046872">
    <property type="term" value="F:metal ion binding"/>
    <property type="evidence" value="ECO:0007669"/>
    <property type="project" value="UniProtKB-KW"/>
</dbReference>
<dbReference type="SFLD" id="SFLDF00392">
    <property type="entry name" value="YjjI_activase"/>
    <property type="match status" value="1"/>
</dbReference>
<proteinExistence type="inferred from homology"/>
<dbReference type="PANTHER" id="PTHR30352">
    <property type="entry name" value="PYRUVATE FORMATE-LYASE-ACTIVATING ENZYME"/>
    <property type="match status" value="1"/>
</dbReference>
<dbReference type="InterPro" id="IPR023912">
    <property type="entry name" value="YjjW_bact"/>
</dbReference>
<dbReference type="RefSeq" id="WP_107255637.1">
    <property type="nucleotide sequence ID" value="NZ_PYOC01000014.1"/>
</dbReference>
<dbReference type="InterPro" id="IPR001989">
    <property type="entry name" value="Radical_activat_CS"/>
</dbReference>
<dbReference type="InterPro" id="IPR017900">
    <property type="entry name" value="4Fe4S_Fe_S_CS"/>
</dbReference>
<dbReference type="PIRSF" id="PIRSF000371">
    <property type="entry name" value="PFL_act_enz"/>
    <property type="match status" value="1"/>
</dbReference>
<dbReference type="GO" id="GO:0016491">
    <property type="term" value="F:oxidoreductase activity"/>
    <property type="evidence" value="ECO:0007669"/>
    <property type="project" value="UniProtKB-KW"/>
</dbReference>
<comment type="similarity">
    <text evidence="2">Belongs to the organic radical-activating enzymes family.</text>
</comment>
<feature type="domain" description="4Fe-4S ferredoxin-type" evidence="9">
    <location>
        <begin position="60"/>
        <end position="87"/>
    </location>
</feature>
<dbReference type="CDD" id="cd01335">
    <property type="entry name" value="Radical_SAM"/>
    <property type="match status" value="1"/>
</dbReference>
<dbReference type="InterPro" id="IPR034457">
    <property type="entry name" value="Organic_radical-activating"/>
</dbReference>
<keyword evidence="6" id="KW-0560">Oxidoreductase</keyword>
<sequence>MSERQKTVQSHNQHILHVKDSNERTATVSKILNFSCVDGPGNRLVIFLQGCNYQCKSCHNPQTIDMCNHCGDCVETCPTGALKLVSIIENKQSKPAPNNPQKVKWDASLCSHCDNCLAVCPKQSSPKTQQYTVAEMLDVIRNNLFFISGITVTGGEATLQLGFIQGLFSAIKSSSNLQHLTCMIDSNGSLRTTSWAKLLPFTDGVMIDLKAWQEETHLWLTGRQHHRVFQSIELLAQHNKLYEVRLLHIPGKTDFDAEVDELASYLTQLPKDTRIKLNAFQHHGVTGEALTWDTCQKSDITHLANQLTERNVRNIVVPPIYL</sequence>
<dbReference type="PROSITE" id="PS01087">
    <property type="entry name" value="RADICAL_ACTIVATING"/>
    <property type="match status" value="1"/>
</dbReference>
<dbReference type="SFLD" id="SFLDG01118">
    <property type="entry name" value="activating_enzymes__group_2"/>
    <property type="match status" value="1"/>
</dbReference>
<comment type="cofactor">
    <cofactor evidence="1">
        <name>[4Fe-4S] cluster</name>
        <dbReference type="ChEBI" id="CHEBI:49883"/>
    </cofactor>
</comment>
<evidence type="ECO:0000256" key="3">
    <source>
        <dbReference type="ARBA" id="ARBA00022485"/>
    </source>
</evidence>
<dbReference type="PROSITE" id="PS51918">
    <property type="entry name" value="RADICAL_SAM"/>
    <property type="match status" value="1"/>
</dbReference>
<evidence type="ECO:0000256" key="5">
    <source>
        <dbReference type="ARBA" id="ARBA00022723"/>
    </source>
</evidence>
<evidence type="ECO:0000256" key="4">
    <source>
        <dbReference type="ARBA" id="ARBA00022691"/>
    </source>
</evidence>
<dbReference type="PROSITE" id="PS51379">
    <property type="entry name" value="4FE4S_FER_2"/>
    <property type="match status" value="2"/>
</dbReference>
<name>A0A2T3L2J8_9GAMM</name>
<dbReference type="InterPro" id="IPR058240">
    <property type="entry name" value="rSAM_sf"/>
</dbReference>
<dbReference type="EMBL" id="PYOC01000014">
    <property type="protein sequence ID" value="PSV43106.1"/>
    <property type="molecule type" value="Genomic_DNA"/>
</dbReference>
<dbReference type="Proteomes" id="UP000241803">
    <property type="component" value="Unassembled WGS sequence"/>
</dbReference>
<dbReference type="InterPro" id="IPR007197">
    <property type="entry name" value="rSAM"/>
</dbReference>
<keyword evidence="4" id="KW-0949">S-adenosyl-L-methionine</keyword>
<evidence type="ECO:0000313" key="12">
    <source>
        <dbReference type="Proteomes" id="UP000241803"/>
    </source>
</evidence>
<dbReference type="AlphaFoldDB" id="A0A2T3L2J8"/>
<dbReference type="PANTHER" id="PTHR30352:SF13">
    <property type="entry name" value="GLYCYL-RADICAL ENZYME ACTIVATING ENZYME YJJW-RELATED"/>
    <property type="match status" value="1"/>
</dbReference>
<dbReference type="InterPro" id="IPR017896">
    <property type="entry name" value="4Fe4S_Fe-S-bd"/>
</dbReference>
<dbReference type="NCBIfam" id="TIGR04041">
    <property type="entry name" value="activase_YjjW"/>
    <property type="match status" value="1"/>
</dbReference>
<dbReference type="Pfam" id="PF12838">
    <property type="entry name" value="Fer4_7"/>
    <property type="match status" value="1"/>
</dbReference>
<dbReference type="GO" id="GO:0051539">
    <property type="term" value="F:4 iron, 4 sulfur cluster binding"/>
    <property type="evidence" value="ECO:0007669"/>
    <property type="project" value="UniProtKB-KW"/>
</dbReference>
<gene>
    <name evidence="11" type="primary">yjjW</name>
    <name evidence="11" type="ORF">C9J47_23270</name>
</gene>
<dbReference type="PROSITE" id="PS00198">
    <property type="entry name" value="4FE4S_FER_1"/>
    <property type="match status" value="2"/>
</dbReference>
<evidence type="ECO:0000256" key="7">
    <source>
        <dbReference type="ARBA" id="ARBA00023004"/>
    </source>
</evidence>
<evidence type="ECO:0000313" key="11">
    <source>
        <dbReference type="EMBL" id="PSV43106.1"/>
    </source>
</evidence>
<dbReference type="InterPro" id="IPR012839">
    <property type="entry name" value="Organic_radical_activase"/>
</dbReference>
<evidence type="ECO:0000259" key="9">
    <source>
        <dbReference type="PROSITE" id="PS51379"/>
    </source>
</evidence>
<keyword evidence="12" id="KW-1185">Reference proteome</keyword>
<dbReference type="SUPFAM" id="SSF102114">
    <property type="entry name" value="Radical SAM enzymes"/>
    <property type="match status" value="1"/>
</dbReference>
<dbReference type="SFLD" id="SFLDS00029">
    <property type="entry name" value="Radical_SAM"/>
    <property type="match status" value="1"/>
</dbReference>
<keyword evidence="8" id="KW-0411">Iron-sulfur</keyword>
<dbReference type="Pfam" id="PF13353">
    <property type="entry name" value="Fer4_12"/>
    <property type="match status" value="1"/>
</dbReference>
<dbReference type="SUPFAM" id="SSF54862">
    <property type="entry name" value="4Fe-4S ferredoxins"/>
    <property type="match status" value="1"/>
</dbReference>
<dbReference type="Gene3D" id="3.20.20.70">
    <property type="entry name" value="Aldolase class I"/>
    <property type="match status" value="2"/>
</dbReference>
<reference evidence="11 12" key="1">
    <citation type="submission" date="2018-03" db="EMBL/GenBank/DDBJ databases">
        <title>Whole genome sequencing of Histamine producing bacteria.</title>
        <authorList>
            <person name="Butler K."/>
        </authorList>
    </citation>
    <scope>NUCLEOTIDE SEQUENCE [LARGE SCALE GENOMIC DNA]</scope>
    <source>
        <strain evidence="11 12">ATCC 19614</strain>
    </source>
</reference>
<keyword evidence="5" id="KW-0479">Metal-binding</keyword>
<evidence type="ECO:0000256" key="8">
    <source>
        <dbReference type="ARBA" id="ARBA00023014"/>
    </source>
</evidence>
<keyword evidence="3" id="KW-0004">4Fe-4S</keyword>
<comment type="caution">
    <text evidence="11">The sequence shown here is derived from an EMBL/GenBank/DDBJ whole genome shotgun (WGS) entry which is preliminary data.</text>
</comment>
<organism evidence="11 12">
    <name type="scientific">Photobacterium indicum</name>
    <dbReference type="NCBI Taxonomy" id="81447"/>
    <lineage>
        <taxon>Bacteria</taxon>
        <taxon>Pseudomonadati</taxon>
        <taxon>Pseudomonadota</taxon>
        <taxon>Gammaproteobacteria</taxon>
        <taxon>Vibrionales</taxon>
        <taxon>Vibrionaceae</taxon>
        <taxon>Photobacterium</taxon>
    </lineage>
</organism>
<feature type="domain" description="4Fe-4S ferredoxin-type" evidence="9">
    <location>
        <begin position="101"/>
        <end position="130"/>
    </location>
</feature>
<dbReference type="InterPro" id="IPR040074">
    <property type="entry name" value="BssD/PflA/YjjW"/>
</dbReference>
<evidence type="ECO:0000259" key="10">
    <source>
        <dbReference type="PROSITE" id="PS51918"/>
    </source>
</evidence>
<evidence type="ECO:0000256" key="2">
    <source>
        <dbReference type="ARBA" id="ARBA00009777"/>
    </source>
</evidence>
<dbReference type="SFLD" id="SFLDG01066">
    <property type="entry name" value="organic_radical-activating_enz"/>
    <property type="match status" value="1"/>
</dbReference>
<accession>A0A2T3L2J8</accession>
<feature type="domain" description="Radical SAM core" evidence="10">
    <location>
        <begin position="37"/>
        <end position="319"/>
    </location>
</feature>